<dbReference type="AlphaFoldDB" id="A0AAN5IEL2"/>
<dbReference type="PANTHER" id="PTHR33351:SF1">
    <property type="entry name" value="IG-LIKE DOMAIN-CONTAINING PROTEIN-RELATED"/>
    <property type="match status" value="1"/>
</dbReference>
<protein>
    <recommendedName>
        <fullName evidence="3">Fascin domain-containing protein</fullName>
    </recommendedName>
</protein>
<dbReference type="GO" id="GO:0030041">
    <property type="term" value="P:actin filament polymerization"/>
    <property type="evidence" value="ECO:0007669"/>
    <property type="project" value="TreeGrafter"/>
</dbReference>
<feature type="non-terminal residue" evidence="1">
    <location>
        <position position="1"/>
    </location>
</feature>
<organism evidence="1 2">
    <name type="scientific">Pristionchus mayeri</name>
    <dbReference type="NCBI Taxonomy" id="1317129"/>
    <lineage>
        <taxon>Eukaryota</taxon>
        <taxon>Metazoa</taxon>
        <taxon>Ecdysozoa</taxon>
        <taxon>Nematoda</taxon>
        <taxon>Chromadorea</taxon>
        <taxon>Rhabditida</taxon>
        <taxon>Rhabditina</taxon>
        <taxon>Diplogasteromorpha</taxon>
        <taxon>Diplogasteroidea</taxon>
        <taxon>Neodiplogasteridae</taxon>
        <taxon>Pristionchus</taxon>
    </lineage>
</organism>
<sequence>IFCSTKETHHVELPTTPRIDRSHPVIGRQYLISIYDTVLRTRHSEKGIDVDLVADAKERNVCWRWFIEERNLKIIIKPFCHQMTYLYANSDGLVGLTWRRHLFLSTENEDGSWSFLSDSGYFLSAASNKSVYAVKEQTSATRFRLQPWEEIACCDCPDEFDVVDGKCGGFYTAI</sequence>
<evidence type="ECO:0000313" key="2">
    <source>
        <dbReference type="Proteomes" id="UP001328107"/>
    </source>
</evidence>
<dbReference type="EMBL" id="BTRK01000006">
    <property type="protein sequence ID" value="GMR61200.1"/>
    <property type="molecule type" value="Genomic_DNA"/>
</dbReference>
<name>A0AAN5IEL2_9BILA</name>
<dbReference type="InterPro" id="IPR052883">
    <property type="entry name" value="Hisactophilin"/>
</dbReference>
<keyword evidence="2" id="KW-1185">Reference proteome</keyword>
<comment type="caution">
    <text evidence="1">The sequence shown here is derived from an EMBL/GenBank/DDBJ whole genome shotgun (WGS) entry which is preliminary data.</text>
</comment>
<dbReference type="InterPro" id="IPR008999">
    <property type="entry name" value="Actin-crosslinking"/>
</dbReference>
<gene>
    <name evidence="1" type="ORF">PMAYCL1PPCAC_31395</name>
</gene>
<dbReference type="PANTHER" id="PTHR33351">
    <property type="entry name" value="HISACTOPHILIN-1-RELATED"/>
    <property type="match status" value="1"/>
</dbReference>
<dbReference type="GO" id="GO:0015629">
    <property type="term" value="C:actin cytoskeleton"/>
    <property type="evidence" value="ECO:0007669"/>
    <property type="project" value="TreeGrafter"/>
</dbReference>
<accession>A0AAN5IEL2</accession>
<feature type="non-terminal residue" evidence="1">
    <location>
        <position position="174"/>
    </location>
</feature>
<dbReference type="Proteomes" id="UP001328107">
    <property type="component" value="Unassembled WGS sequence"/>
</dbReference>
<proteinExistence type="predicted"/>
<dbReference type="SUPFAM" id="SSF50405">
    <property type="entry name" value="Actin-crosslinking proteins"/>
    <property type="match status" value="1"/>
</dbReference>
<evidence type="ECO:0000313" key="1">
    <source>
        <dbReference type="EMBL" id="GMR61200.1"/>
    </source>
</evidence>
<evidence type="ECO:0008006" key="3">
    <source>
        <dbReference type="Google" id="ProtNLM"/>
    </source>
</evidence>
<dbReference type="Gene3D" id="2.80.10.50">
    <property type="match status" value="1"/>
</dbReference>
<reference evidence="2" key="1">
    <citation type="submission" date="2022-10" db="EMBL/GenBank/DDBJ databases">
        <title>Genome assembly of Pristionchus species.</title>
        <authorList>
            <person name="Yoshida K."/>
            <person name="Sommer R.J."/>
        </authorList>
    </citation>
    <scope>NUCLEOTIDE SEQUENCE [LARGE SCALE GENOMIC DNA]</scope>
    <source>
        <strain evidence="2">RS5460</strain>
    </source>
</reference>
<dbReference type="GO" id="GO:0051015">
    <property type="term" value="F:actin filament binding"/>
    <property type="evidence" value="ECO:0007669"/>
    <property type="project" value="TreeGrafter"/>
</dbReference>